<comment type="caution">
    <text evidence="1">The sequence shown here is derived from an EMBL/GenBank/DDBJ whole genome shotgun (WGS) entry which is preliminary data.</text>
</comment>
<gene>
    <name evidence="1" type="ORF">ABVQ20_36500</name>
</gene>
<evidence type="ECO:0000313" key="1">
    <source>
        <dbReference type="EMBL" id="MET2832456.1"/>
    </source>
</evidence>
<protein>
    <submittedName>
        <fullName evidence="1">Uncharacterized protein</fullName>
    </submittedName>
</protein>
<proteinExistence type="predicted"/>
<evidence type="ECO:0000313" key="2">
    <source>
        <dbReference type="Proteomes" id="UP001548832"/>
    </source>
</evidence>
<name>A0ABV2DR07_9HYPH</name>
<keyword evidence="2" id="KW-1185">Reference proteome</keyword>
<organism evidence="1 2">
    <name type="scientific">Mesorhizobium shangrilense</name>
    <dbReference type="NCBI Taxonomy" id="460060"/>
    <lineage>
        <taxon>Bacteria</taxon>
        <taxon>Pseudomonadati</taxon>
        <taxon>Pseudomonadota</taxon>
        <taxon>Alphaproteobacteria</taxon>
        <taxon>Hyphomicrobiales</taxon>
        <taxon>Phyllobacteriaceae</taxon>
        <taxon>Mesorhizobium</taxon>
    </lineage>
</organism>
<accession>A0ABV2DR07</accession>
<dbReference type="EMBL" id="JBEWSZ010000010">
    <property type="protein sequence ID" value="MET2832456.1"/>
    <property type="molecule type" value="Genomic_DNA"/>
</dbReference>
<sequence>MDPIVYRGYRHFLALGGSVFRLINLGCGRQSYAGSICPKLLVSEAAQECRKSDEGVARAGPSVWTSAATQTVREFGTQLASMICHVRNASRRRVVVDQSLEFGVCKLAAVLYGLEDDVDTPLFGSQLPI</sequence>
<reference evidence="1 2" key="1">
    <citation type="submission" date="2024-06" db="EMBL/GenBank/DDBJ databases">
        <authorList>
            <person name="Kim D.-U."/>
        </authorList>
    </citation>
    <scope>NUCLEOTIDE SEQUENCE [LARGE SCALE GENOMIC DNA]</scope>
    <source>
        <strain evidence="1 2">KACC15460</strain>
    </source>
</reference>
<dbReference type="Proteomes" id="UP001548832">
    <property type="component" value="Unassembled WGS sequence"/>
</dbReference>
<dbReference type="RefSeq" id="WP_354464680.1">
    <property type="nucleotide sequence ID" value="NZ_JBEWSZ010000010.1"/>
</dbReference>